<protein>
    <submittedName>
        <fullName evidence="5">Peptidylprolyl isomerase</fullName>
    </submittedName>
</protein>
<feature type="domain" description="PpiC" evidence="4">
    <location>
        <begin position="191"/>
        <end position="290"/>
    </location>
</feature>
<keyword evidence="6" id="KW-1185">Reference proteome</keyword>
<dbReference type="Proteomes" id="UP000463388">
    <property type="component" value="Unassembled WGS sequence"/>
</dbReference>
<dbReference type="PANTHER" id="PTHR47245:SF2">
    <property type="entry name" value="PEPTIDYL-PROLYL CIS-TRANS ISOMERASE HP_0175-RELATED"/>
    <property type="match status" value="1"/>
</dbReference>
<dbReference type="SUPFAM" id="SSF54534">
    <property type="entry name" value="FKBP-like"/>
    <property type="match status" value="1"/>
</dbReference>
<evidence type="ECO:0000313" key="5">
    <source>
        <dbReference type="EMBL" id="MVX60851.1"/>
    </source>
</evidence>
<dbReference type="PROSITE" id="PS51257">
    <property type="entry name" value="PROKAR_LIPOPROTEIN"/>
    <property type="match status" value="1"/>
</dbReference>
<dbReference type="Pfam" id="PF00639">
    <property type="entry name" value="Rotamase"/>
    <property type="match status" value="1"/>
</dbReference>
<feature type="region of interest" description="Disordered" evidence="2">
    <location>
        <begin position="360"/>
        <end position="455"/>
    </location>
</feature>
<dbReference type="GO" id="GO:0003755">
    <property type="term" value="F:peptidyl-prolyl cis-trans isomerase activity"/>
    <property type="evidence" value="ECO:0007669"/>
    <property type="project" value="UniProtKB-KW"/>
</dbReference>
<dbReference type="Gene3D" id="1.10.4030.10">
    <property type="entry name" value="Porin chaperone SurA, peptide-binding domain"/>
    <property type="match status" value="1"/>
</dbReference>
<dbReference type="InterPro" id="IPR046357">
    <property type="entry name" value="PPIase_dom_sf"/>
</dbReference>
<dbReference type="PROSITE" id="PS50198">
    <property type="entry name" value="PPIC_PPIASE_2"/>
    <property type="match status" value="1"/>
</dbReference>
<gene>
    <name evidence="5" type="ORF">GKZ27_05180</name>
</gene>
<dbReference type="InterPro" id="IPR027304">
    <property type="entry name" value="Trigger_fact/SurA_dom_sf"/>
</dbReference>
<dbReference type="Pfam" id="PF13624">
    <property type="entry name" value="SurA_N_3"/>
    <property type="match status" value="1"/>
</dbReference>
<dbReference type="OrthoDB" id="14196at2"/>
<evidence type="ECO:0000256" key="2">
    <source>
        <dbReference type="SAM" id="MobiDB-lite"/>
    </source>
</evidence>
<dbReference type="Gene3D" id="3.10.50.40">
    <property type="match status" value="1"/>
</dbReference>
<keyword evidence="3" id="KW-0732">Signal</keyword>
<evidence type="ECO:0000256" key="3">
    <source>
        <dbReference type="SAM" id="SignalP"/>
    </source>
</evidence>
<dbReference type="EMBL" id="WSRR01000008">
    <property type="protein sequence ID" value="MVX60851.1"/>
    <property type="molecule type" value="Genomic_DNA"/>
</dbReference>
<comment type="caution">
    <text evidence="5">The sequence shown here is derived from an EMBL/GenBank/DDBJ whole genome shotgun (WGS) entry which is preliminary data.</text>
</comment>
<dbReference type="RefSeq" id="WP_160345616.1">
    <property type="nucleotide sequence ID" value="NZ_WSRR01000008.1"/>
</dbReference>
<accession>A0A6N8JLT5</accession>
<feature type="signal peptide" evidence="3">
    <location>
        <begin position="1"/>
        <end position="29"/>
    </location>
</feature>
<name>A0A6N8JLT5_9ACTN</name>
<dbReference type="PROSITE" id="PS01096">
    <property type="entry name" value="PPIC_PPIASE_1"/>
    <property type="match status" value="1"/>
</dbReference>
<sequence>MKFTSFVKSKTLKSVGAVSVALALGAGLAGCGGNGAGGDVAATVNGQNIMEQTVTDYIADFRKGANLESDEQWGQWMVSNGYTPESVREEVINYYVDQDLYEQAAKEYNVAVEQADIDAQLEQTKAMFESEEAFQEALTASNMTEESYIEKVITPTLLQQKLSEAVAASNTEEGGDDAVLAQAQQAAEQWNGAKRVSHILFQSDDTVSDEELAAQAQDVLNKINAGELSFEEAAQQYSADSSAQNGGDVGWDKLSTFVTEFQDGVNGLSKDQVSELVKTDYGYHIIKVTDEFTLPEGGLTSLDQLPDDFRSYLEYMQQSNDSQSFATWFAEYRENAEVVINPMPEGLPYAIDLAPYQQAADDAANQTETPTVEEGTEAGTDQAPTDESAGQEPSADDQSSTEGGEAATDQQTDGTAPEGTEGGDAAGDQTAGDQTTDGTGGDQAADGTQGDQTQQ</sequence>
<dbReference type="PANTHER" id="PTHR47245">
    <property type="entry name" value="PEPTIDYLPROLYL ISOMERASE"/>
    <property type="match status" value="1"/>
</dbReference>
<dbReference type="SUPFAM" id="SSF109998">
    <property type="entry name" value="Triger factor/SurA peptide-binding domain-like"/>
    <property type="match status" value="1"/>
</dbReference>
<evidence type="ECO:0000259" key="4">
    <source>
        <dbReference type="PROSITE" id="PS50198"/>
    </source>
</evidence>
<dbReference type="InterPro" id="IPR050245">
    <property type="entry name" value="PrsA_foldase"/>
</dbReference>
<dbReference type="InterPro" id="IPR023058">
    <property type="entry name" value="PPIase_PpiC_CS"/>
</dbReference>
<keyword evidence="1" id="KW-0697">Rotamase</keyword>
<dbReference type="AlphaFoldDB" id="A0A6N8JLT5"/>
<organism evidence="5 6">
    <name type="scientific">Adlercreutzia mucosicola</name>
    <dbReference type="NCBI Taxonomy" id="580026"/>
    <lineage>
        <taxon>Bacteria</taxon>
        <taxon>Bacillati</taxon>
        <taxon>Actinomycetota</taxon>
        <taxon>Coriobacteriia</taxon>
        <taxon>Eggerthellales</taxon>
        <taxon>Eggerthellaceae</taxon>
        <taxon>Adlercreutzia</taxon>
    </lineage>
</organism>
<evidence type="ECO:0000313" key="6">
    <source>
        <dbReference type="Proteomes" id="UP000463388"/>
    </source>
</evidence>
<feature type="compositionally biased region" description="Low complexity" evidence="2">
    <location>
        <begin position="426"/>
        <end position="455"/>
    </location>
</feature>
<feature type="chain" id="PRO_5038569297" evidence="3">
    <location>
        <begin position="30"/>
        <end position="455"/>
    </location>
</feature>
<reference evidence="5 6" key="1">
    <citation type="submission" date="2019-12" db="EMBL/GenBank/DDBJ databases">
        <title>Microbes associate with the intestines of laboratory mice.</title>
        <authorList>
            <person name="Navarre W."/>
            <person name="Wong E."/>
        </authorList>
    </citation>
    <scope>NUCLEOTIDE SEQUENCE [LARGE SCALE GENOMIC DNA]</scope>
    <source>
        <strain evidence="5 6">NM66_B29</strain>
    </source>
</reference>
<keyword evidence="1 5" id="KW-0413">Isomerase</keyword>
<evidence type="ECO:0000256" key="1">
    <source>
        <dbReference type="PROSITE-ProRule" id="PRU00278"/>
    </source>
</evidence>
<dbReference type="InterPro" id="IPR000297">
    <property type="entry name" value="PPIase_PpiC"/>
</dbReference>
<proteinExistence type="predicted"/>